<feature type="transmembrane region" description="Helical" evidence="8">
    <location>
        <begin position="352"/>
        <end position="370"/>
    </location>
</feature>
<comment type="similarity">
    <text evidence="2">Belongs to the sodium:solute symporter (SSF) (TC 2.A.21) family.</text>
</comment>
<keyword evidence="5 8" id="KW-1133">Transmembrane helix</keyword>
<dbReference type="InterPro" id="IPR038377">
    <property type="entry name" value="Na/Glc_symporter_sf"/>
</dbReference>
<dbReference type="InterPro" id="IPR001734">
    <property type="entry name" value="Na/solute_symporter"/>
</dbReference>
<feature type="compositionally biased region" description="Low complexity" evidence="7">
    <location>
        <begin position="1"/>
        <end position="13"/>
    </location>
</feature>
<feature type="transmembrane region" description="Helical" evidence="8">
    <location>
        <begin position="314"/>
        <end position="331"/>
    </location>
</feature>
<feature type="transmembrane region" description="Helical" evidence="8">
    <location>
        <begin position="560"/>
        <end position="588"/>
    </location>
</feature>
<dbReference type="CDD" id="cd14279">
    <property type="entry name" value="CUE"/>
    <property type="match status" value="2"/>
</dbReference>
<feature type="region of interest" description="Disordered" evidence="7">
    <location>
        <begin position="1"/>
        <end position="91"/>
    </location>
</feature>
<feature type="region of interest" description="Disordered" evidence="7">
    <location>
        <begin position="138"/>
        <end position="183"/>
    </location>
</feature>
<dbReference type="PANTHER" id="PTHR48086">
    <property type="entry name" value="SODIUM/PROLINE SYMPORTER-RELATED"/>
    <property type="match status" value="1"/>
</dbReference>
<comment type="caution">
    <text evidence="9">The sequence shown here is derived from an EMBL/GenBank/DDBJ whole genome shotgun (WGS) entry which is preliminary data.</text>
</comment>
<evidence type="ECO:0000256" key="4">
    <source>
        <dbReference type="ARBA" id="ARBA00022692"/>
    </source>
</evidence>
<feature type="transmembrane region" description="Helical" evidence="8">
    <location>
        <begin position="749"/>
        <end position="773"/>
    </location>
</feature>
<evidence type="ECO:0000256" key="3">
    <source>
        <dbReference type="ARBA" id="ARBA00022448"/>
    </source>
</evidence>
<dbReference type="STRING" id="1806994.A0A507C1R8"/>
<keyword evidence="4 8" id="KW-0812">Transmembrane</keyword>
<feature type="transmembrane region" description="Helical" evidence="8">
    <location>
        <begin position="529"/>
        <end position="548"/>
    </location>
</feature>
<accession>A0A507C1R8</accession>
<dbReference type="InterPro" id="IPR009060">
    <property type="entry name" value="UBA-like_sf"/>
</dbReference>
<evidence type="ECO:0000256" key="2">
    <source>
        <dbReference type="ARBA" id="ARBA00006434"/>
    </source>
</evidence>
<feature type="transmembrane region" description="Helical" evidence="8">
    <location>
        <begin position="672"/>
        <end position="695"/>
    </location>
</feature>
<dbReference type="PANTHER" id="PTHR48086:SF10">
    <property type="entry name" value="AGR155CP"/>
    <property type="match status" value="1"/>
</dbReference>
<dbReference type="AlphaFoldDB" id="A0A507C1R8"/>
<evidence type="ECO:0000256" key="7">
    <source>
        <dbReference type="SAM" id="MobiDB-lite"/>
    </source>
</evidence>
<gene>
    <name evidence="9" type="ORF">SmJEL517_g02485</name>
</gene>
<dbReference type="GeneID" id="42003710"/>
<feature type="compositionally biased region" description="Polar residues" evidence="7">
    <location>
        <begin position="38"/>
        <end position="49"/>
    </location>
</feature>
<feature type="compositionally biased region" description="Acidic residues" evidence="7">
    <location>
        <begin position="160"/>
        <end position="183"/>
    </location>
</feature>
<dbReference type="SUPFAM" id="SSF46934">
    <property type="entry name" value="UBA-like"/>
    <property type="match status" value="1"/>
</dbReference>
<evidence type="ECO:0000313" key="10">
    <source>
        <dbReference type="Proteomes" id="UP000319731"/>
    </source>
</evidence>
<dbReference type="GO" id="GO:0005886">
    <property type="term" value="C:plasma membrane"/>
    <property type="evidence" value="ECO:0007669"/>
    <property type="project" value="TreeGrafter"/>
</dbReference>
<feature type="transmembrane region" description="Helical" evidence="8">
    <location>
        <begin position="376"/>
        <end position="397"/>
    </location>
</feature>
<reference evidence="9 10" key="1">
    <citation type="journal article" date="2019" name="Sci. Rep.">
        <title>Comparative genomics of chytrid fungi reveal insights into the obligate biotrophic and pathogenic lifestyle of Synchytrium endobioticum.</title>
        <authorList>
            <person name="van de Vossenberg B.T.L.H."/>
            <person name="Warris S."/>
            <person name="Nguyen H.D.T."/>
            <person name="van Gent-Pelzer M.P.E."/>
            <person name="Joly D.L."/>
            <person name="van de Geest H.C."/>
            <person name="Bonants P.J.M."/>
            <person name="Smith D.S."/>
            <person name="Levesque C.A."/>
            <person name="van der Lee T.A.J."/>
        </authorList>
    </citation>
    <scope>NUCLEOTIDE SEQUENCE [LARGE SCALE GENOMIC DNA]</scope>
    <source>
        <strain evidence="9 10">JEL517</strain>
    </source>
</reference>
<dbReference type="Proteomes" id="UP000319731">
    <property type="component" value="Unassembled WGS sequence"/>
</dbReference>
<dbReference type="Pfam" id="PF00474">
    <property type="entry name" value="SSF"/>
    <property type="match status" value="1"/>
</dbReference>
<dbReference type="OrthoDB" id="6132759at2759"/>
<evidence type="ECO:0008006" key="11">
    <source>
        <dbReference type="Google" id="ProtNLM"/>
    </source>
</evidence>
<dbReference type="EMBL" id="QEAO01000010">
    <property type="protein sequence ID" value="TPX35067.1"/>
    <property type="molecule type" value="Genomic_DNA"/>
</dbReference>
<dbReference type="PROSITE" id="PS50283">
    <property type="entry name" value="NA_SOLUT_SYMP_3"/>
    <property type="match status" value="1"/>
</dbReference>
<comment type="subcellular location">
    <subcellularLocation>
        <location evidence="1">Membrane</location>
        <topology evidence="1">Multi-pass membrane protein</topology>
    </subcellularLocation>
</comment>
<keyword evidence="10" id="KW-1185">Reference proteome</keyword>
<feature type="transmembrane region" description="Helical" evidence="8">
    <location>
        <begin position="608"/>
        <end position="626"/>
    </location>
</feature>
<feature type="transmembrane region" description="Helical" evidence="8">
    <location>
        <begin position="459"/>
        <end position="478"/>
    </location>
</feature>
<dbReference type="Gene3D" id="1.20.1730.10">
    <property type="entry name" value="Sodium/glucose cotransporter"/>
    <property type="match status" value="1"/>
</dbReference>
<feature type="transmembrane region" description="Helical" evidence="8">
    <location>
        <begin position="490"/>
        <end position="509"/>
    </location>
</feature>
<organism evidence="9 10">
    <name type="scientific">Synchytrium microbalum</name>
    <dbReference type="NCBI Taxonomy" id="1806994"/>
    <lineage>
        <taxon>Eukaryota</taxon>
        <taxon>Fungi</taxon>
        <taxon>Fungi incertae sedis</taxon>
        <taxon>Chytridiomycota</taxon>
        <taxon>Chytridiomycota incertae sedis</taxon>
        <taxon>Chytridiomycetes</taxon>
        <taxon>Synchytriales</taxon>
        <taxon>Synchytriaceae</taxon>
        <taxon>Synchytrium</taxon>
    </lineage>
</organism>
<evidence type="ECO:0000256" key="1">
    <source>
        <dbReference type="ARBA" id="ARBA00004141"/>
    </source>
</evidence>
<proteinExistence type="inferred from homology"/>
<evidence type="ECO:0000256" key="8">
    <source>
        <dbReference type="SAM" id="Phobius"/>
    </source>
</evidence>
<feature type="transmembrane region" description="Helical" evidence="8">
    <location>
        <begin position="418"/>
        <end position="439"/>
    </location>
</feature>
<evidence type="ECO:0000313" key="9">
    <source>
        <dbReference type="EMBL" id="TPX35067.1"/>
    </source>
</evidence>
<sequence>MSNPFNNPFYNPFADDDTAPTHINTVGSPIHNPFAAEDTSSTQVNTSDNPFADQYSPPPNYVNPPSYSTRSKEEHPQQAEVPPALPPRRPVAPSAAVSKLLKLFPSADQGYLTTILTKYNQNEASARAYLEGQGMIASDRTKPLPKQPPASPMLQMAPLESDDSTSDDETTSNDYDGKDDDDDEALARSIAKVKLRDPTSAEVEMLSTVFADVDEDMLKSVLQTFDGDFVKSIAYLETKGFESSDAAKNVMTGTKKNDTSQDALQILVERFPTVDADIIEATLDGLNGDMERTSEYIYQKIYAMAYPDIVVSQVLLYVTVFFFFCIGIWAGRGKQSMDTFLTARSSQGWLPLGLNFFAAGLGVWTIFTLPQVGAELGVLGVFDYAFACIVPLLLLMWMGPKIRSKIPGGVTITEFVRYRYGILSEILTGLVTLLYMAVYLCSELTALSDFLITYDIPPLVPVIIVCVATSLYTAFGGMRASLMTDNFQSWIVLILMVVATVALAVNVRIDPDAVAASPITAPTRVGWESLYTLAAAVTAANVFHQGYWQRVYSSRSDRDLRLAALLGSAMTFPVFFAIGIIGTISVWVGLSEPASYTAFFDIISTLPAWINGVVMVLTVAFVSSSVDTLQSGLTATIVNDIGRKKIPLWLGRLLALLINVPCLVVSTLNLSVLQLFLIADLVAAAIVMPLILGLFSKFDYVFAGMDYILGFIGGMLGVIGFGWIEGGSLDYGVNLLTLPNGLDKPGESLGAFLVAPVVSVLVMALSAFARFIVRRITGHRIVDWTLAIPPAITTTDTKGAEDETQKLHA</sequence>
<dbReference type="RefSeq" id="XP_031025652.1">
    <property type="nucleotide sequence ID" value="XM_031168413.1"/>
</dbReference>
<protein>
    <recommendedName>
        <fullName evidence="11">CUE domain-containing protein</fullName>
    </recommendedName>
</protein>
<feature type="transmembrane region" description="Helical" evidence="8">
    <location>
        <begin position="707"/>
        <end position="729"/>
    </location>
</feature>
<dbReference type="InterPro" id="IPR050277">
    <property type="entry name" value="Sodium:Solute_Symporter"/>
</dbReference>
<evidence type="ECO:0000256" key="5">
    <source>
        <dbReference type="ARBA" id="ARBA00022989"/>
    </source>
</evidence>
<keyword evidence="3" id="KW-0813">Transport</keyword>
<evidence type="ECO:0000256" key="6">
    <source>
        <dbReference type="ARBA" id="ARBA00023136"/>
    </source>
</evidence>
<dbReference type="GO" id="GO:0015606">
    <property type="term" value="F:spermidine transmembrane transporter activity"/>
    <property type="evidence" value="ECO:0007669"/>
    <property type="project" value="TreeGrafter"/>
</dbReference>
<name>A0A507C1R8_9FUNG</name>
<keyword evidence="6 8" id="KW-0472">Membrane</keyword>
<feature type="transmembrane region" description="Helical" evidence="8">
    <location>
        <begin position="646"/>
        <end position="666"/>
    </location>
</feature>